<evidence type="ECO:0000259" key="1">
    <source>
        <dbReference type="Pfam" id="PF05116"/>
    </source>
</evidence>
<evidence type="ECO:0000313" key="3">
    <source>
        <dbReference type="Proteomes" id="UP000267249"/>
    </source>
</evidence>
<dbReference type="EMBL" id="CP030139">
    <property type="protein sequence ID" value="AZB71340.2"/>
    <property type="molecule type" value="Genomic_DNA"/>
</dbReference>
<dbReference type="InterPro" id="IPR036412">
    <property type="entry name" value="HAD-like_sf"/>
</dbReference>
<dbReference type="InterPro" id="IPR006380">
    <property type="entry name" value="SPP-like_dom"/>
</dbReference>
<accession>A0AAN1UT97</accession>
<dbReference type="Gene3D" id="3.90.1070.10">
    <property type="match status" value="1"/>
</dbReference>
<dbReference type="NCBIfam" id="TIGR01484">
    <property type="entry name" value="HAD-SF-IIB"/>
    <property type="match status" value="1"/>
</dbReference>
<dbReference type="AlphaFoldDB" id="A0AAN1UT97"/>
<dbReference type="PANTHER" id="PTHR10000">
    <property type="entry name" value="PHOSPHOSERINE PHOSPHATASE"/>
    <property type="match status" value="1"/>
</dbReference>
<dbReference type="InterPro" id="IPR023214">
    <property type="entry name" value="HAD_sf"/>
</dbReference>
<dbReference type="InterPro" id="IPR006379">
    <property type="entry name" value="HAD-SF_hydro_IIB"/>
</dbReference>
<dbReference type="GO" id="GO:0005829">
    <property type="term" value="C:cytosol"/>
    <property type="evidence" value="ECO:0007669"/>
    <property type="project" value="TreeGrafter"/>
</dbReference>
<dbReference type="GO" id="GO:0016791">
    <property type="term" value="F:phosphatase activity"/>
    <property type="evidence" value="ECO:0007669"/>
    <property type="project" value="TreeGrafter"/>
</dbReference>
<dbReference type="GO" id="GO:0000287">
    <property type="term" value="F:magnesium ion binding"/>
    <property type="evidence" value="ECO:0007669"/>
    <property type="project" value="TreeGrafter"/>
</dbReference>
<reference evidence="2 3" key="1">
    <citation type="journal article" date="2018" name="Sci. Rep.">
        <title>Genome Features and Biochemical Characteristics of a Robust, Fast Growing and Naturally Transformable Cyanobacterium Synechococcus elongatus PCC 11801 Isolated from India.</title>
        <authorList>
            <person name="Jaiswal D."/>
            <person name="Sengupta A."/>
            <person name="Sohoni S."/>
            <person name="Sengupta S."/>
            <person name="Phadnavis A.G."/>
            <person name="Pakrasi H.B."/>
            <person name="Wangikar P.P."/>
        </authorList>
    </citation>
    <scope>NUCLEOTIDE SEQUENCE [LARGE SCALE GENOMIC DNA]</scope>
    <source>
        <strain evidence="2 3">PCC 11801</strain>
    </source>
</reference>
<dbReference type="PANTHER" id="PTHR10000:SF8">
    <property type="entry name" value="HAD SUPERFAMILY HYDROLASE-LIKE, TYPE 3"/>
    <property type="match status" value="1"/>
</dbReference>
<dbReference type="Gene3D" id="3.40.50.1000">
    <property type="entry name" value="HAD superfamily/HAD-like"/>
    <property type="match status" value="1"/>
</dbReference>
<dbReference type="RefSeq" id="WP_370538805.1">
    <property type="nucleotide sequence ID" value="NZ_CP030139.2"/>
</dbReference>
<name>A0AAN1UT97_SYNEL</name>
<sequence length="253" mass="27265">MPKPQPLQSAALSTVRLVASDLDGTLTAGDRFSPALIQALEQLAAAKIAVLITTGRSVGWGMALAQYLPVAGVITENGGAICWPEQAPIILSPIAAIADHRQQLQHCFQQIQQHWPQLQPAADNAFRQTDWAFDVAGLSPADLDRIAAIATEQGLDFVYSAVQCHLLPRGQNKARSLWQVCQAAFPNLTPDQIVTVGDSPNDASLFAEFPLSVGVANLAPYLDRLSQPPRYLCQQPEVAGFLELVEALLRARA</sequence>
<evidence type="ECO:0000313" key="2">
    <source>
        <dbReference type="EMBL" id="AZB71340.2"/>
    </source>
</evidence>
<proteinExistence type="predicted"/>
<dbReference type="Proteomes" id="UP000267249">
    <property type="component" value="Chromosome"/>
</dbReference>
<organism evidence="2 3">
    <name type="scientific">Synechococcus elongatus PCC 11801</name>
    <dbReference type="NCBI Taxonomy" id="2219813"/>
    <lineage>
        <taxon>Bacteria</taxon>
        <taxon>Bacillati</taxon>
        <taxon>Cyanobacteriota</taxon>
        <taxon>Cyanophyceae</taxon>
        <taxon>Synechococcales</taxon>
        <taxon>Synechococcaceae</taxon>
        <taxon>Synechococcus</taxon>
    </lineage>
</organism>
<dbReference type="SUPFAM" id="SSF56784">
    <property type="entry name" value="HAD-like"/>
    <property type="match status" value="1"/>
</dbReference>
<gene>
    <name evidence="2" type="ORF">DOP62_00110</name>
</gene>
<protein>
    <submittedName>
        <fullName evidence="2">HAD family hydrolase</fullName>
        <ecNumber evidence="2">3.1.3.-</ecNumber>
    </submittedName>
</protein>
<feature type="domain" description="Sucrose phosphatase-like" evidence="1">
    <location>
        <begin position="16"/>
        <end position="243"/>
    </location>
</feature>
<dbReference type="Pfam" id="PF05116">
    <property type="entry name" value="S6PP"/>
    <property type="match status" value="1"/>
</dbReference>
<keyword evidence="2" id="KW-0378">Hydrolase</keyword>
<dbReference type="EC" id="3.1.3.-" evidence="2"/>